<dbReference type="Pfam" id="PF20695">
    <property type="entry name" value="UbiD_N"/>
    <property type="match status" value="1"/>
</dbReference>
<dbReference type="AlphaFoldDB" id="X1T9R8"/>
<reference evidence="2" key="1">
    <citation type="journal article" date="2014" name="Front. Microbiol.">
        <title>High frequency of phylogenetically diverse reductive dehalogenase-homologous genes in deep subseafloor sedimentary metagenomes.</title>
        <authorList>
            <person name="Kawai M."/>
            <person name="Futagami T."/>
            <person name="Toyoda A."/>
            <person name="Takaki Y."/>
            <person name="Nishi S."/>
            <person name="Hori S."/>
            <person name="Arai W."/>
            <person name="Tsubouchi T."/>
            <person name="Morono Y."/>
            <person name="Uchiyama I."/>
            <person name="Ito T."/>
            <person name="Fujiyama A."/>
            <person name="Inagaki F."/>
            <person name="Takami H."/>
        </authorList>
    </citation>
    <scope>NUCLEOTIDE SEQUENCE</scope>
    <source>
        <strain evidence="2">Expedition CK06-06</strain>
    </source>
</reference>
<sequence length="91" mass="9979">MPSSGSFGRYSEYMFGGCQMSARQGPAVLFENIEGYKDTWCTKLFIGGLNTFSKVSLALGLPRDAPFQPMIEKLRETLRSPVGPTHIDTGS</sequence>
<protein>
    <recommendedName>
        <fullName evidence="1">3-octaprenyl-4-hydroxybenzoate carboxy-lyase-like N-terminal domain-containing protein</fullName>
    </recommendedName>
</protein>
<accession>X1T9R8</accession>
<dbReference type="EMBL" id="BARW01005898">
    <property type="protein sequence ID" value="GAI84300.1"/>
    <property type="molecule type" value="Genomic_DNA"/>
</dbReference>
<dbReference type="InterPro" id="IPR049383">
    <property type="entry name" value="UbiD-like_N"/>
</dbReference>
<evidence type="ECO:0000313" key="2">
    <source>
        <dbReference type="EMBL" id="GAI84300.1"/>
    </source>
</evidence>
<name>X1T9R8_9ZZZZ</name>
<feature type="domain" description="3-octaprenyl-4-hydroxybenzoate carboxy-lyase-like N-terminal" evidence="1">
    <location>
        <begin position="21"/>
        <end position="73"/>
    </location>
</feature>
<organism evidence="2">
    <name type="scientific">marine sediment metagenome</name>
    <dbReference type="NCBI Taxonomy" id="412755"/>
    <lineage>
        <taxon>unclassified sequences</taxon>
        <taxon>metagenomes</taxon>
        <taxon>ecological metagenomes</taxon>
    </lineage>
</organism>
<comment type="caution">
    <text evidence="2">The sequence shown here is derived from an EMBL/GenBank/DDBJ whole genome shotgun (WGS) entry which is preliminary data.</text>
</comment>
<feature type="non-terminal residue" evidence="2">
    <location>
        <position position="91"/>
    </location>
</feature>
<evidence type="ECO:0000259" key="1">
    <source>
        <dbReference type="Pfam" id="PF20695"/>
    </source>
</evidence>
<proteinExistence type="predicted"/>
<gene>
    <name evidence="2" type="ORF">S12H4_12413</name>
</gene>